<dbReference type="VEuPathDB" id="FungiDB:TRICI_003851"/>
<feature type="compositionally biased region" description="Polar residues" evidence="1">
    <location>
        <begin position="146"/>
        <end position="162"/>
    </location>
</feature>
<comment type="caution">
    <text evidence="2">The sequence shown here is derived from an EMBL/GenBank/DDBJ whole genome shotgun (WGS) entry which is preliminary data.</text>
</comment>
<gene>
    <name evidence="2" type="ORF">TRICI_003851</name>
</gene>
<protein>
    <submittedName>
        <fullName evidence="2">Uncharacterized protein</fullName>
    </submittedName>
</protein>
<sequence>MEPFAPIMHDYIKVLRDKKCSYVPQLPTRPSVDDMLRNASTGVLTLTSKSLTFDPTYTNAMSCHFRIPLTDFWCFKIVYPRFNLLKRTFVVCYINTEDAVTITFSNKDEANRYLKLLRDLQFQQMIEYKLAHSDEQLPDEDLPSYEESQQAFHSQLSSKIPT</sequence>
<dbReference type="Proteomes" id="UP000761534">
    <property type="component" value="Unassembled WGS sequence"/>
</dbReference>
<proteinExistence type="predicted"/>
<keyword evidence="3" id="KW-1185">Reference proteome</keyword>
<evidence type="ECO:0000313" key="2">
    <source>
        <dbReference type="EMBL" id="KAA8911271.1"/>
    </source>
</evidence>
<feature type="region of interest" description="Disordered" evidence="1">
    <location>
        <begin position="138"/>
        <end position="162"/>
    </location>
</feature>
<dbReference type="EMBL" id="SWFS01000289">
    <property type="protein sequence ID" value="KAA8911271.1"/>
    <property type="molecule type" value="Genomic_DNA"/>
</dbReference>
<name>A0A642V2N3_9ASCO</name>
<evidence type="ECO:0000313" key="3">
    <source>
        <dbReference type="Proteomes" id="UP000761534"/>
    </source>
</evidence>
<organism evidence="2 3">
    <name type="scientific">Trichomonascus ciferrii</name>
    <dbReference type="NCBI Taxonomy" id="44093"/>
    <lineage>
        <taxon>Eukaryota</taxon>
        <taxon>Fungi</taxon>
        <taxon>Dikarya</taxon>
        <taxon>Ascomycota</taxon>
        <taxon>Saccharomycotina</taxon>
        <taxon>Dipodascomycetes</taxon>
        <taxon>Dipodascales</taxon>
        <taxon>Trichomonascaceae</taxon>
        <taxon>Trichomonascus</taxon>
        <taxon>Trichomonascus ciferrii complex</taxon>
    </lineage>
</organism>
<reference evidence="2" key="1">
    <citation type="journal article" date="2019" name="G3 (Bethesda)">
        <title>Genome Assemblies of Two Rare Opportunistic Yeast Pathogens: Diutina rugosa (syn. Candida rugosa) and Trichomonascus ciferrii (syn. Candida ciferrii).</title>
        <authorList>
            <person name="Mixao V."/>
            <person name="Saus E."/>
            <person name="Hansen A.P."/>
            <person name="Lass-Florl C."/>
            <person name="Gabaldon T."/>
        </authorList>
    </citation>
    <scope>NUCLEOTIDE SEQUENCE</scope>
    <source>
        <strain evidence="2">CBS 4856</strain>
    </source>
</reference>
<dbReference type="AlphaFoldDB" id="A0A642V2N3"/>
<accession>A0A642V2N3</accession>
<evidence type="ECO:0000256" key="1">
    <source>
        <dbReference type="SAM" id="MobiDB-lite"/>
    </source>
</evidence>